<sequence length="229" mass="26027">MKFSRTFRTNHHRENGEGGCGGGEDDTHHHDPFRLINTIHLHNDDDSDDRDNHKIASRSIPSIKKDYLLPKNIFEWNRTTKLIDHNPHFDDNQSSNMPIIQSLALLLKIISVISAQQSSHNRFDYDNIPYYQQNQSPQSSWSKKSSSSFDLPNSFDGGEIEGRKVFIKRNNDGMSLTKQADYIINTDIIVKRKSQLIIEPGVRLAFKPGIGIDVFGSLNATVSSNFDQS</sequence>
<dbReference type="EMBL" id="JXLN01010124">
    <property type="protein sequence ID" value="KPM05151.1"/>
    <property type="molecule type" value="Genomic_DNA"/>
</dbReference>
<name>A0A132A2I4_SARSC</name>
<organism evidence="2 3">
    <name type="scientific">Sarcoptes scabiei</name>
    <name type="common">Itch mite</name>
    <name type="synonym">Acarus scabiei</name>
    <dbReference type="NCBI Taxonomy" id="52283"/>
    <lineage>
        <taxon>Eukaryota</taxon>
        <taxon>Metazoa</taxon>
        <taxon>Ecdysozoa</taxon>
        <taxon>Arthropoda</taxon>
        <taxon>Chelicerata</taxon>
        <taxon>Arachnida</taxon>
        <taxon>Acari</taxon>
        <taxon>Acariformes</taxon>
        <taxon>Sarcoptiformes</taxon>
        <taxon>Astigmata</taxon>
        <taxon>Psoroptidia</taxon>
        <taxon>Sarcoptoidea</taxon>
        <taxon>Sarcoptidae</taxon>
        <taxon>Sarcoptinae</taxon>
        <taxon>Sarcoptes</taxon>
    </lineage>
</organism>
<evidence type="ECO:0000313" key="3">
    <source>
        <dbReference type="Proteomes" id="UP000616769"/>
    </source>
</evidence>
<evidence type="ECO:0000313" key="2">
    <source>
        <dbReference type="EMBL" id="KPM05151.1"/>
    </source>
</evidence>
<reference evidence="2 3" key="1">
    <citation type="journal article" date="2015" name="Parasit. Vectors">
        <title>Draft genome of the scabies mite.</title>
        <authorList>
            <person name="Rider S.D.Jr."/>
            <person name="Morgan M.S."/>
            <person name="Arlian L.G."/>
        </authorList>
    </citation>
    <scope>NUCLEOTIDE SEQUENCE [LARGE SCALE GENOMIC DNA]</scope>
    <source>
        <strain evidence="2">Arlian Lab</strain>
    </source>
</reference>
<protein>
    <submittedName>
        <fullName evidence="2">Uncharacterized protein</fullName>
    </submittedName>
</protein>
<dbReference type="AlphaFoldDB" id="A0A132A2I4"/>
<accession>A0A132A2I4</accession>
<evidence type="ECO:0000256" key="1">
    <source>
        <dbReference type="SAM" id="MobiDB-lite"/>
    </source>
</evidence>
<proteinExistence type="predicted"/>
<dbReference type="VEuPathDB" id="VectorBase:SSCA008017"/>
<feature type="region of interest" description="Disordered" evidence="1">
    <location>
        <begin position="1"/>
        <end position="31"/>
    </location>
</feature>
<dbReference type="Proteomes" id="UP000616769">
    <property type="component" value="Unassembled WGS sequence"/>
</dbReference>
<gene>
    <name evidence="2" type="ORF">QR98_0036100</name>
</gene>
<comment type="caution">
    <text evidence="2">The sequence shown here is derived from an EMBL/GenBank/DDBJ whole genome shotgun (WGS) entry which is preliminary data.</text>
</comment>